<dbReference type="GeneID" id="5186619"/>
<gene>
    <name evidence="14" type="ordered locus">CBO2364</name>
</gene>
<reference evidence="14 15" key="1">
    <citation type="journal article" date="2007" name="Genome Res.">
        <title>Genome sequence of a proteolytic (Group I) Clostridium botulinum strain Hall A and comparative analysis of the clostridial genomes.</title>
        <authorList>
            <person name="Sebaihia M."/>
            <person name="Peck M.W."/>
            <person name="Minton N.P."/>
            <person name="Thomson N.R."/>
            <person name="Holden M.T.G."/>
            <person name="Mitchell W.J."/>
            <person name="Carter A.T."/>
            <person name="Bentley S.D."/>
            <person name="Mason D.R."/>
            <person name="Crossman L."/>
            <person name="Paul C.J."/>
            <person name="Ivens A."/>
            <person name="Wells-Bennik M.H.J."/>
            <person name="Davis I.J."/>
            <person name="Cerdeno-Tarraga A.M."/>
            <person name="Churcher C."/>
            <person name="Quail M.A."/>
            <person name="Chillingworth T."/>
            <person name="Feltwell T."/>
            <person name="Fraser A."/>
            <person name="Goodhead I."/>
            <person name="Hance Z."/>
            <person name="Jagels K."/>
            <person name="Larke N."/>
            <person name="Maddison M."/>
            <person name="Moule S."/>
            <person name="Mungall K."/>
            <person name="Norbertczak H."/>
            <person name="Rabbinowitsch E."/>
            <person name="Sanders M."/>
            <person name="Simmonds M."/>
            <person name="White B."/>
            <person name="Whithead S."/>
            <person name="Parkhill J."/>
        </authorList>
    </citation>
    <scope>NUCLEOTIDE SEQUENCE [LARGE SCALE GENOMIC DNA]</scope>
    <source>
        <strain evidence="15">Hall / ATCC 3502 / NCTC 13319 / Type A [Sanger]</strain>
    </source>
</reference>
<evidence type="ECO:0000313" key="15">
    <source>
        <dbReference type="Proteomes" id="UP000001986"/>
    </source>
</evidence>
<dbReference type="GO" id="GO:0005737">
    <property type="term" value="C:cytoplasm"/>
    <property type="evidence" value="ECO:0007669"/>
    <property type="project" value="UniProtKB-SubCell"/>
</dbReference>
<evidence type="ECO:0000313" key="14">
    <source>
        <dbReference type="EMBL" id="CAL83909.1"/>
    </source>
</evidence>
<feature type="domain" description="Core-binding (CB)" evidence="13">
    <location>
        <begin position="53"/>
        <end position="133"/>
    </location>
</feature>
<comment type="similarity">
    <text evidence="3">Belongs to the 'phage' integrase family.</text>
</comment>
<dbReference type="GO" id="GO:0051301">
    <property type="term" value="P:cell division"/>
    <property type="evidence" value="ECO:0007669"/>
    <property type="project" value="UniProtKB-KW"/>
</dbReference>
<dbReference type="GO" id="GO:0003677">
    <property type="term" value="F:DNA binding"/>
    <property type="evidence" value="ECO:0007669"/>
    <property type="project" value="UniProtKB-UniRule"/>
</dbReference>
<dbReference type="Proteomes" id="UP000001986">
    <property type="component" value="Chromosome"/>
</dbReference>
<accession>A5I4D7</accession>
<sequence>MYSTSAKNEVVIKLVGKLSMEFEGIDQLKVRSIVEEVLYKYSILPEETGLMASDIEEKLQIYLASKKLDGLSIKTLRNYQYNLAIFANHLRKPLVAINTMDLRMFLAVRCKSMKQSSVNGQISILKSFFGWLADEEYIPKNPAKKLKQTKEPKRLRHAMTEEEIELLRQACKTDREKALVEFLISTGCRLSEAVGVNKDDINWYEMSLNVIGKGDKERKVYFSTKAKILLKKYLLARSDENIALFVTSKKPYGRLGGRSVQREIKKIASRAGINKSIYPHLFRHSFATNKLNAGMPMPVIQHLMGHESPATTQIYAELSEENIKHEYKKIS</sequence>
<keyword evidence="9" id="KW-0233">DNA recombination</keyword>
<evidence type="ECO:0000256" key="5">
    <source>
        <dbReference type="ARBA" id="ARBA00022618"/>
    </source>
</evidence>
<feature type="domain" description="Tyr recombinase" evidence="12">
    <location>
        <begin position="154"/>
        <end position="328"/>
    </location>
</feature>
<dbReference type="InterPro" id="IPR004107">
    <property type="entry name" value="Integrase_SAM-like_N"/>
</dbReference>
<dbReference type="EMBL" id="AM412317">
    <property type="protein sequence ID" value="CAL83909.1"/>
    <property type="molecule type" value="Genomic_DNA"/>
</dbReference>
<dbReference type="GO" id="GO:0009009">
    <property type="term" value="F:site-specific recombinase activity"/>
    <property type="evidence" value="ECO:0000318"/>
    <property type="project" value="GO_Central"/>
</dbReference>
<dbReference type="NCBIfam" id="NF040815">
    <property type="entry name" value="recomb_XerA_Arch"/>
    <property type="match status" value="1"/>
</dbReference>
<evidence type="ECO:0000256" key="3">
    <source>
        <dbReference type="ARBA" id="ARBA00008857"/>
    </source>
</evidence>
<dbReference type="Gene3D" id="1.10.150.130">
    <property type="match status" value="1"/>
</dbReference>
<protein>
    <submittedName>
        <fullName evidence="14">Phage integrase</fullName>
    </submittedName>
</protein>
<keyword evidence="8 11" id="KW-0238">DNA-binding</keyword>
<evidence type="ECO:0000259" key="13">
    <source>
        <dbReference type="PROSITE" id="PS51900"/>
    </source>
</evidence>
<keyword evidence="10" id="KW-0131">Cell cycle</keyword>
<dbReference type="KEGG" id="cbo:CBO2364"/>
<keyword evidence="6" id="KW-0159">Chromosome partition</keyword>
<dbReference type="Pfam" id="PF02899">
    <property type="entry name" value="Phage_int_SAM_1"/>
    <property type="match status" value="1"/>
</dbReference>
<comment type="subcellular location">
    <subcellularLocation>
        <location evidence="2">Cytoplasm</location>
    </subcellularLocation>
</comment>
<evidence type="ECO:0000256" key="8">
    <source>
        <dbReference type="ARBA" id="ARBA00023125"/>
    </source>
</evidence>
<dbReference type="InterPro" id="IPR011010">
    <property type="entry name" value="DNA_brk_join_enz"/>
</dbReference>
<keyword evidence="7" id="KW-0229">DNA integration</keyword>
<evidence type="ECO:0000259" key="12">
    <source>
        <dbReference type="PROSITE" id="PS51898"/>
    </source>
</evidence>
<evidence type="ECO:0000256" key="11">
    <source>
        <dbReference type="PROSITE-ProRule" id="PRU01248"/>
    </source>
</evidence>
<evidence type="ECO:0000256" key="9">
    <source>
        <dbReference type="ARBA" id="ARBA00023172"/>
    </source>
</evidence>
<dbReference type="SUPFAM" id="SSF56349">
    <property type="entry name" value="DNA breaking-rejoining enzymes"/>
    <property type="match status" value="1"/>
</dbReference>
<proteinExistence type="inferred from homology"/>
<dbReference type="InterPro" id="IPR010998">
    <property type="entry name" value="Integrase_recombinase_N"/>
</dbReference>
<name>A5I4D7_CLOBH</name>
<dbReference type="InterPro" id="IPR050090">
    <property type="entry name" value="Tyrosine_recombinase_XerCD"/>
</dbReference>
<organism evidence="14 15">
    <name type="scientific">Clostridium botulinum (strain Hall / ATCC 3502 / NCTC 13319 / Type A)</name>
    <dbReference type="NCBI Taxonomy" id="441771"/>
    <lineage>
        <taxon>Bacteria</taxon>
        <taxon>Bacillati</taxon>
        <taxon>Bacillota</taxon>
        <taxon>Clostridia</taxon>
        <taxon>Eubacteriales</taxon>
        <taxon>Clostridiaceae</taxon>
        <taxon>Clostridium</taxon>
    </lineage>
</organism>
<evidence type="ECO:0000256" key="10">
    <source>
        <dbReference type="ARBA" id="ARBA00023306"/>
    </source>
</evidence>
<evidence type="ECO:0000256" key="6">
    <source>
        <dbReference type="ARBA" id="ARBA00022829"/>
    </source>
</evidence>
<dbReference type="PANTHER" id="PTHR30349:SF77">
    <property type="entry name" value="TYROSINE RECOMBINASE XERC"/>
    <property type="match status" value="1"/>
</dbReference>
<evidence type="ECO:0000256" key="7">
    <source>
        <dbReference type="ARBA" id="ARBA00022908"/>
    </source>
</evidence>
<comment type="function">
    <text evidence="1">Site-specific tyrosine recombinase, which acts by catalyzing the cutting and rejoining of the recombining DNA molecules.</text>
</comment>
<dbReference type="PROSITE" id="PS51900">
    <property type="entry name" value="CB"/>
    <property type="match status" value="1"/>
</dbReference>
<evidence type="ECO:0000256" key="4">
    <source>
        <dbReference type="ARBA" id="ARBA00022490"/>
    </source>
</evidence>
<evidence type="ECO:0000256" key="2">
    <source>
        <dbReference type="ARBA" id="ARBA00004496"/>
    </source>
</evidence>
<dbReference type="HOGENOM" id="CLU_027562_9_2_9"/>
<dbReference type="InterPro" id="IPR002104">
    <property type="entry name" value="Integrase_catalytic"/>
</dbReference>
<dbReference type="PROSITE" id="PS51898">
    <property type="entry name" value="TYR_RECOMBINASE"/>
    <property type="match status" value="1"/>
</dbReference>
<dbReference type="InterPro" id="IPR013762">
    <property type="entry name" value="Integrase-like_cat_sf"/>
</dbReference>
<dbReference type="Gene3D" id="1.10.443.10">
    <property type="entry name" value="Intergrase catalytic core"/>
    <property type="match status" value="1"/>
</dbReference>
<keyword evidence="4" id="KW-0963">Cytoplasm</keyword>
<dbReference type="GO" id="GO:0006310">
    <property type="term" value="P:DNA recombination"/>
    <property type="evidence" value="ECO:0000318"/>
    <property type="project" value="GO_Central"/>
</dbReference>
<keyword evidence="5" id="KW-0132">Cell division</keyword>
<dbReference type="PATRIC" id="fig|413999.7.peg.2341"/>
<dbReference type="GO" id="GO:0007059">
    <property type="term" value="P:chromosome segregation"/>
    <property type="evidence" value="ECO:0000318"/>
    <property type="project" value="GO_Central"/>
</dbReference>
<dbReference type="SMR" id="A5I4D7"/>
<keyword evidence="15" id="KW-1185">Reference proteome</keyword>
<dbReference type="PANTHER" id="PTHR30349">
    <property type="entry name" value="PHAGE INTEGRASE-RELATED"/>
    <property type="match status" value="1"/>
</dbReference>
<dbReference type="InterPro" id="IPR044068">
    <property type="entry name" value="CB"/>
</dbReference>
<dbReference type="AlphaFoldDB" id="A5I4D7"/>
<dbReference type="Pfam" id="PF00589">
    <property type="entry name" value="Phage_integrase"/>
    <property type="match status" value="1"/>
</dbReference>
<evidence type="ECO:0000256" key="1">
    <source>
        <dbReference type="ARBA" id="ARBA00003283"/>
    </source>
</evidence>